<dbReference type="FunFam" id="1.10.150.120:FF:000001">
    <property type="entry name" value="Aldehyde oxidase 1"/>
    <property type="match status" value="1"/>
</dbReference>
<evidence type="ECO:0000259" key="22">
    <source>
        <dbReference type="PROSITE" id="PS51387"/>
    </source>
</evidence>
<dbReference type="Pfam" id="PF02738">
    <property type="entry name" value="MoCoBD_1"/>
    <property type="match status" value="1"/>
</dbReference>
<dbReference type="Pfam" id="PF03450">
    <property type="entry name" value="CO_deh_flav_C"/>
    <property type="match status" value="1"/>
</dbReference>
<evidence type="ECO:0000256" key="10">
    <source>
        <dbReference type="ARBA" id="ARBA00022827"/>
    </source>
</evidence>
<feature type="binding site" evidence="19">
    <location>
        <position position="855"/>
    </location>
    <ligand>
        <name>substrate</name>
    </ligand>
</feature>
<feature type="domain" description="2Fe-2S ferredoxin-type" evidence="21">
    <location>
        <begin position="1"/>
        <end position="71"/>
    </location>
</feature>
<dbReference type="PANTHER" id="PTHR45444">
    <property type="entry name" value="XANTHINE DEHYDROGENASE"/>
    <property type="match status" value="1"/>
</dbReference>
<dbReference type="AlphaFoldDB" id="A0A8C8T3W5"/>
<evidence type="ECO:0000256" key="4">
    <source>
        <dbReference type="ARBA" id="ARBA00011738"/>
    </source>
</evidence>
<dbReference type="Gene3D" id="3.30.365.10">
    <property type="entry name" value="Aldehyde oxidase/xanthine dehydrogenase, molybdopterin binding domain"/>
    <property type="match status" value="4"/>
</dbReference>
<dbReference type="Pfam" id="PF01315">
    <property type="entry name" value="Ald_Xan_dh_C"/>
    <property type="match status" value="1"/>
</dbReference>
<dbReference type="Gene3D" id="3.30.43.10">
    <property type="entry name" value="Uridine Diphospho-n-acetylenolpyruvylglucosamine Reductase, domain 2"/>
    <property type="match status" value="1"/>
</dbReference>
<evidence type="ECO:0000256" key="7">
    <source>
        <dbReference type="ARBA" id="ARBA00022630"/>
    </source>
</evidence>
<dbReference type="Pfam" id="PF01799">
    <property type="entry name" value="Fer2_2"/>
    <property type="match status" value="1"/>
</dbReference>
<evidence type="ECO:0000313" key="24">
    <source>
        <dbReference type="Proteomes" id="UP000694547"/>
    </source>
</evidence>
<evidence type="ECO:0000256" key="5">
    <source>
        <dbReference type="ARBA" id="ARBA00022490"/>
    </source>
</evidence>
<keyword evidence="6 20" id="KW-0500">Molybdenum</keyword>
<dbReference type="FunFam" id="3.30.390.50:FF:000001">
    <property type="entry name" value="Xanthine dehydrogenase oxidase"/>
    <property type="match status" value="1"/>
</dbReference>
<dbReference type="GO" id="GO:0051537">
    <property type="term" value="F:2 iron, 2 sulfur cluster binding"/>
    <property type="evidence" value="ECO:0007669"/>
    <property type="project" value="UniProtKB-KW"/>
</dbReference>
<dbReference type="GO" id="GO:0005506">
    <property type="term" value="F:iron ion binding"/>
    <property type="evidence" value="ECO:0007669"/>
    <property type="project" value="InterPro"/>
</dbReference>
<dbReference type="InterPro" id="IPR046867">
    <property type="entry name" value="AldOxase/xan_DH_MoCoBD2"/>
</dbReference>
<feature type="binding site" evidence="20">
    <location>
        <position position="23"/>
    </location>
    <ligand>
        <name>[2Fe-2S] cluster</name>
        <dbReference type="ChEBI" id="CHEBI:190135"/>
        <label>1</label>
    </ligand>
</feature>
<comment type="subcellular location">
    <subcellularLocation>
        <location evidence="2">Cytoplasm</location>
    </subcellularLocation>
</comment>
<dbReference type="PANTHER" id="PTHR45444:SF3">
    <property type="entry name" value="XANTHINE DEHYDROGENASE"/>
    <property type="match status" value="1"/>
</dbReference>
<dbReference type="InterPro" id="IPR002888">
    <property type="entry name" value="2Fe-2S-bd"/>
</dbReference>
<dbReference type="SUPFAM" id="SSF56176">
    <property type="entry name" value="FAD-binding/transporter-associated domain-like"/>
    <property type="match status" value="1"/>
</dbReference>
<feature type="binding site" evidence="20">
    <location>
        <position position="96"/>
    </location>
    <ligand>
        <name>[2Fe-2S] cluster</name>
        <dbReference type="ChEBI" id="CHEBI:190135"/>
        <label>2</label>
    </ligand>
</feature>
<keyword evidence="14" id="KW-0520">NAD</keyword>
<dbReference type="InterPro" id="IPR000674">
    <property type="entry name" value="Ald_Oxase/Xan_DH_a/b"/>
</dbReference>
<feature type="binding site" evidence="20">
    <location>
        <position position="93"/>
    </location>
    <ligand>
        <name>[2Fe-2S] cluster</name>
        <dbReference type="ChEBI" id="CHEBI:190135"/>
        <label>2</label>
    </ligand>
</feature>
<dbReference type="FunFam" id="3.30.365.10:FF:000002">
    <property type="entry name" value="Xanthine dehydrogenase oxidase"/>
    <property type="match status" value="1"/>
</dbReference>
<dbReference type="Gene3D" id="1.10.150.120">
    <property type="entry name" value="[2Fe-2S]-binding domain"/>
    <property type="match status" value="1"/>
</dbReference>
<keyword evidence="8 20" id="KW-0001">2Fe-2S</keyword>
<dbReference type="SUPFAM" id="SSF54665">
    <property type="entry name" value="CO dehydrogenase molybdoprotein N-domain-like"/>
    <property type="match status" value="1"/>
</dbReference>
<evidence type="ECO:0000256" key="13">
    <source>
        <dbReference type="ARBA" id="ARBA00023014"/>
    </source>
</evidence>
<evidence type="ECO:0000256" key="18">
    <source>
        <dbReference type="ARBA" id="ARBA00049517"/>
    </source>
</evidence>
<dbReference type="Gene3D" id="3.30.390.50">
    <property type="entry name" value="CO dehydrogenase flavoprotein, C-terminal domain"/>
    <property type="match status" value="1"/>
</dbReference>
<comment type="catalytic activity">
    <reaction evidence="16">
        <text>an aldehyde + O2 + H2O = a carboxylate + H2O2 + H(+)</text>
        <dbReference type="Rhea" id="RHEA:16829"/>
        <dbReference type="ChEBI" id="CHEBI:15377"/>
        <dbReference type="ChEBI" id="CHEBI:15378"/>
        <dbReference type="ChEBI" id="CHEBI:15379"/>
        <dbReference type="ChEBI" id="CHEBI:16240"/>
        <dbReference type="ChEBI" id="CHEBI:17478"/>
        <dbReference type="ChEBI" id="CHEBI:29067"/>
        <dbReference type="EC" id="1.2.3.1"/>
    </reaction>
</comment>
<organism evidence="23 24">
    <name type="scientific">Peromyscus maniculatus bairdii</name>
    <name type="common">Prairie deer mouse</name>
    <dbReference type="NCBI Taxonomy" id="230844"/>
    <lineage>
        <taxon>Eukaryota</taxon>
        <taxon>Metazoa</taxon>
        <taxon>Chordata</taxon>
        <taxon>Craniata</taxon>
        <taxon>Vertebrata</taxon>
        <taxon>Euteleostomi</taxon>
        <taxon>Mammalia</taxon>
        <taxon>Eutheria</taxon>
        <taxon>Euarchontoglires</taxon>
        <taxon>Glires</taxon>
        <taxon>Rodentia</taxon>
        <taxon>Myomorpha</taxon>
        <taxon>Muroidea</taxon>
        <taxon>Cricetidae</taxon>
        <taxon>Neotominae</taxon>
        <taxon>Peromyscus</taxon>
    </lineage>
</organism>
<evidence type="ECO:0000256" key="14">
    <source>
        <dbReference type="ARBA" id="ARBA00023027"/>
    </source>
</evidence>
<comment type="similarity">
    <text evidence="3">Belongs to the xanthine dehydrogenase family.</text>
</comment>
<evidence type="ECO:0000259" key="21">
    <source>
        <dbReference type="PROSITE" id="PS51085"/>
    </source>
</evidence>
<comment type="catalytic activity">
    <reaction evidence="17">
        <text>xanthine + NAD(+) + H2O = urate + NADH + H(+)</text>
        <dbReference type="Rhea" id="RHEA:16669"/>
        <dbReference type="ChEBI" id="CHEBI:15377"/>
        <dbReference type="ChEBI" id="CHEBI:15378"/>
        <dbReference type="ChEBI" id="CHEBI:17712"/>
        <dbReference type="ChEBI" id="CHEBI:17775"/>
        <dbReference type="ChEBI" id="CHEBI:57540"/>
        <dbReference type="ChEBI" id="CHEBI:57945"/>
        <dbReference type="EC" id="1.17.1.4"/>
    </reaction>
</comment>
<feature type="binding site" evidence="20">
    <location>
        <position position="752"/>
    </location>
    <ligand>
        <name>Mo-molybdopterin</name>
        <dbReference type="ChEBI" id="CHEBI:71302"/>
    </ligand>
    <ligandPart>
        <name>Mo</name>
        <dbReference type="ChEBI" id="CHEBI:28685"/>
    </ligandPart>
</feature>
<dbReference type="Gene3D" id="3.10.20.30">
    <property type="match status" value="1"/>
</dbReference>
<keyword evidence="7" id="KW-0285">Flavoprotein</keyword>
<dbReference type="SMART" id="SM01008">
    <property type="entry name" value="Ald_Xan_dh_C"/>
    <property type="match status" value="1"/>
</dbReference>
<dbReference type="InterPro" id="IPR016166">
    <property type="entry name" value="FAD-bd_PCMH"/>
</dbReference>
<keyword evidence="10 19" id="KW-0274">FAD</keyword>
<feature type="binding site" evidence="20">
    <location>
        <position position="721"/>
    </location>
    <ligand>
        <name>Mo-molybdopterin</name>
        <dbReference type="ChEBI" id="CHEBI:71302"/>
    </ligand>
    <ligandPart>
        <name>Mo</name>
        <dbReference type="ChEBI" id="CHEBI:28685"/>
    </ligandPart>
</feature>
<evidence type="ECO:0000256" key="11">
    <source>
        <dbReference type="ARBA" id="ARBA00023002"/>
    </source>
</evidence>
<evidence type="ECO:0000313" key="23">
    <source>
        <dbReference type="Ensembl" id="ENSPEMP00000001002.2"/>
    </source>
</evidence>
<feature type="binding site" evidence="19">
    <location>
        <begin position="230"/>
        <end position="237"/>
    </location>
    <ligand>
        <name>FAD</name>
        <dbReference type="ChEBI" id="CHEBI:57692"/>
    </ligand>
</feature>
<dbReference type="InterPro" id="IPR001041">
    <property type="entry name" value="2Fe-2S_ferredoxin-type"/>
</dbReference>
<comment type="cofactor">
    <cofactor evidence="1 19">
        <name>FAD</name>
        <dbReference type="ChEBI" id="CHEBI:57692"/>
    </cofactor>
</comment>
<evidence type="ECO:0000256" key="9">
    <source>
        <dbReference type="ARBA" id="ARBA00022723"/>
    </source>
</evidence>
<dbReference type="GeneTree" id="ENSGT00950000183114"/>
<dbReference type="PROSITE" id="PS00197">
    <property type="entry name" value="2FE2S_FER_1"/>
    <property type="match status" value="1"/>
</dbReference>
<dbReference type="GO" id="GO:0004031">
    <property type="term" value="F:aldehyde oxidase activity"/>
    <property type="evidence" value="ECO:0007669"/>
    <property type="project" value="UniProtKB-EC"/>
</dbReference>
<dbReference type="Proteomes" id="UP000694547">
    <property type="component" value="Chromosome 13"/>
</dbReference>
<dbReference type="GO" id="GO:0005737">
    <property type="term" value="C:cytoplasm"/>
    <property type="evidence" value="ECO:0007669"/>
    <property type="project" value="UniProtKB-SubCell"/>
</dbReference>
<dbReference type="InterPro" id="IPR036318">
    <property type="entry name" value="FAD-bd_PCMH-like_sf"/>
</dbReference>
<dbReference type="FunFam" id="3.30.465.10:FF:000004">
    <property type="entry name" value="Xanthine dehydrogenase/oxidase"/>
    <property type="match status" value="1"/>
</dbReference>
<comment type="catalytic activity">
    <reaction evidence="18">
        <text>hypoxanthine + NAD(+) + H2O = xanthine + NADH + H(+)</text>
        <dbReference type="Rhea" id="RHEA:24670"/>
        <dbReference type="ChEBI" id="CHEBI:15377"/>
        <dbReference type="ChEBI" id="CHEBI:15378"/>
        <dbReference type="ChEBI" id="CHEBI:17368"/>
        <dbReference type="ChEBI" id="CHEBI:17712"/>
        <dbReference type="ChEBI" id="CHEBI:57540"/>
        <dbReference type="ChEBI" id="CHEBI:57945"/>
        <dbReference type="EC" id="1.17.1.4"/>
    </reaction>
</comment>
<comment type="cofactor">
    <cofactor evidence="15">
        <name>[2Fe-2S] cluster</name>
        <dbReference type="ChEBI" id="CHEBI:190135"/>
    </cofactor>
</comment>
<comment type="cofactor">
    <cofactor evidence="20">
        <name>[2Fe-2S] cluster</name>
        <dbReference type="ChEBI" id="CHEBI:190135"/>
    </cofactor>
    <text evidence="20">Binds 2 [2Fe-2S] clusters.</text>
</comment>
<keyword evidence="13 20" id="KW-0411">Iron-sulfur</keyword>
<keyword evidence="24" id="KW-1185">Reference proteome</keyword>
<evidence type="ECO:0000256" key="1">
    <source>
        <dbReference type="ARBA" id="ARBA00001974"/>
    </source>
</evidence>
<evidence type="ECO:0000256" key="19">
    <source>
        <dbReference type="PIRSR" id="PIRSR000127-2"/>
    </source>
</evidence>
<dbReference type="FunFam" id="3.30.365.10:FF:000003">
    <property type="entry name" value="Aldehyde oxidase 1"/>
    <property type="match status" value="1"/>
</dbReference>
<dbReference type="InterPro" id="IPR008274">
    <property type="entry name" value="AldOxase/xan_DH_MoCoBD1"/>
</dbReference>
<name>A0A8C8T3W5_PERMB</name>
<feature type="binding site" evidence="20">
    <location>
        <position position="853"/>
    </location>
    <ligand>
        <name>Mo-molybdopterin</name>
        <dbReference type="ChEBI" id="CHEBI:71302"/>
    </ligand>
    <ligandPart>
        <name>Mo</name>
        <dbReference type="ChEBI" id="CHEBI:28685"/>
    </ligandPart>
</feature>
<dbReference type="InterPro" id="IPR037165">
    <property type="entry name" value="AldOxase/xan_DH_Mopterin-bd_sf"/>
</dbReference>
<dbReference type="PROSITE" id="PS51387">
    <property type="entry name" value="FAD_PCMH"/>
    <property type="match status" value="1"/>
</dbReference>
<protein>
    <submittedName>
        <fullName evidence="23">Aldehyde oxidase 1</fullName>
    </submittedName>
</protein>
<keyword evidence="9 20" id="KW-0479">Metal-binding</keyword>
<dbReference type="FunFam" id="3.30.43.10:FF:000001">
    <property type="entry name" value="Xanthine dehydrogenase/oxidase"/>
    <property type="match status" value="1"/>
</dbReference>
<feature type="binding site" evidence="20">
    <location>
        <position position="128"/>
    </location>
    <ligand>
        <name>[2Fe-2S] cluster</name>
        <dbReference type="ChEBI" id="CHEBI:190135"/>
        <label>2</label>
    </ligand>
</feature>
<feature type="domain" description="FAD-binding PCMH-type" evidence="22">
    <location>
        <begin position="202"/>
        <end position="385"/>
    </location>
</feature>
<dbReference type="InterPro" id="IPR036683">
    <property type="entry name" value="CO_DH_flav_C_dom_sf"/>
</dbReference>
<dbReference type="InterPro" id="IPR012675">
    <property type="entry name" value="Beta-grasp_dom_sf"/>
</dbReference>
<dbReference type="Gene3D" id="3.30.465.10">
    <property type="match status" value="1"/>
</dbReference>
<evidence type="ECO:0000256" key="15">
    <source>
        <dbReference type="ARBA" id="ARBA00034078"/>
    </source>
</evidence>
<feature type="binding site" evidence="20">
    <location>
        <position position="31"/>
    </location>
    <ligand>
        <name>[2Fe-2S] cluster</name>
        <dbReference type="ChEBI" id="CHEBI:190135"/>
        <label>1</label>
    </ligand>
</feature>
<keyword evidence="12 20" id="KW-0408">Iron</keyword>
<evidence type="ECO:0000256" key="17">
    <source>
        <dbReference type="ARBA" id="ARBA00049017"/>
    </source>
</evidence>
<dbReference type="GO" id="GO:0051287">
    <property type="term" value="F:NAD binding"/>
    <property type="evidence" value="ECO:0007669"/>
    <property type="project" value="InterPro"/>
</dbReference>
<dbReference type="InterPro" id="IPR014313">
    <property type="entry name" value="Aldehyde_oxidase"/>
</dbReference>
<evidence type="ECO:0000256" key="6">
    <source>
        <dbReference type="ARBA" id="ARBA00022505"/>
    </source>
</evidence>
<reference evidence="23 24" key="1">
    <citation type="submission" date="2018-10" db="EMBL/GenBank/DDBJ databases">
        <title>Improved assembly of the deer mouse Peromyscus maniculatus genome.</title>
        <authorList>
            <person name="Lassance J.-M."/>
            <person name="Hoekstra H.E."/>
        </authorList>
    </citation>
    <scope>NUCLEOTIDE SEQUENCE [LARGE SCALE GENOMIC DNA]</scope>
</reference>
<feature type="binding site" evidence="19">
    <location>
        <position position="389"/>
    </location>
    <ligand>
        <name>FAD</name>
        <dbReference type="ChEBI" id="CHEBI:57692"/>
    </ligand>
</feature>
<dbReference type="Gene3D" id="3.90.1170.50">
    <property type="entry name" value="Aldehyde oxidase/xanthine dehydrogenase, a/b hammerhead"/>
    <property type="match status" value="1"/>
</dbReference>
<evidence type="ECO:0000256" key="12">
    <source>
        <dbReference type="ARBA" id="ARBA00023004"/>
    </source>
</evidence>
<dbReference type="SUPFAM" id="SSF55447">
    <property type="entry name" value="CO dehydrogenase flavoprotein C-terminal domain-like"/>
    <property type="match status" value="1"/>
</dbReference>
<dbReference type="SUPFAM" id="SSF56003">
    <property type="entry name" value="Molybdenum cofactor-binding domain"/>
    <property type="match status" value="1"/>
</dbReference>
<feature type="binding site" evidence="19">
    <location>
        <position position="333"/>
    </location>
    <ligand>
        <name>FAD</name>
        <dbReference type="ChEBI" id="CHEBI:57692"/>
    </ligand>
</feature>
<evidence type="ECO:0000256" key="8">
    <source>
        <dbReference type="ARBA" id="ARBA00022714"/>
    </source>
</evidence>
<dbReference type="FunFam" id="3.10.20.30:FF:000012">
    <property type="entry name" value="Xanthine dehydrogenase/oxidase"/>
    <property type="match status" value="1"/>
</dbReference>
<keyword evidence="11" id="KW-0560">Oxidoreductase</keyword>
<comment type="cofactor">
    <cofactor evidence="20">
        <name>Mo-molybdopterin</name>
        <dbReference type="ChEBI" id="CHEBI:71302"/>
    </cofactor>
    <text evidence="20">Binds 1 Mo-molybdopterin (Mo-MPT) cofactor per subunit.</text>
</comment>
<dbReference type="InterPro" id="IPR006058">
    <property type="entry name" value="2Fe2S_fd_BS"/>
</dbReference>
<dbReference type="Pfam" id="PF00941">
    <property type="entry name" value="FAD_binding_5"/>
    <property type="match status" value="1"/>
</dbReference>
<dbReference type="SMART" id="SM01092">
    <property type="entry name" value="CO_deh_flav_C"/>
    <property type="match status" value="1"/>
</dbReference>
<evidence type="ECO:0000256" key="20">
    <source>
        <dbReference type="PIRSR" id="PIRSR000127-3"/>
    </source>
</evidence>
<dbReference type="Pfam" id="PF20256">
    <property type="entry name" value="MoCoBD_2"/>
    <property type="match status" value="1"/>
</dbReference>
<dbReference type="GO" id="GO:0071949">
    <property type="term" value="F:FAD binding"/>
    <property type="evidence" value="ECO:0007669"/>
    <property type="project" value="InterPro"/>
</dbReference>
<dbReference type="SUPFAM" id="SSF47741">
    <property type="entry name" value="CO dehydrogenase ISP C-domain like"/>
    <property type="match status" value="1"/>
</dbReference>
<sequence length="1278" mass="141159">LWKETFSLTQLPPVRLTGTKYGCGGGGCGACTVMVSRYNPSTKTIRHHPVNACLTPICSLHGAAVTTVEGIGSTTTRLHPVQERIAKCHGTQCGFCTPGMVMSMYTLLRNHPEPTLDQLTDALGGNLCRCTGYRPIIDACKTFCKVSRKEYMVECISPKTKQNKTKQCRKEEFLPLDPTQELIFPPELMVRKAKQPAKTRVFCGDRLTWISPVTLKELVEAKFKYPQAPIVMGNTSVGPEVKFKGVFHPVIISPDRIEELCVVSQACDGLTLGAGLSLDQVKDILADVVRKLPEEKTQTYRALLKHLRTLAGSQIRNMASLGGHIVSRHLDSDLNPLLAVGNCTLNLLSKGKQQFCLGNVLITLRHGVVSQGNSVCASFLQWEFVSAFRQAQRQQNALAIVNSGMRVLFREGGDVIKELSILYGGVGPTTISAKNSCQKLIGRPWNEEMLDTACRLVLNEVTLPGSAPGGKVEFKRTLIISFLFKFYLEVSQSLKRLDPGHYPSLAETYESALEDLHLKHHWRTLTHQVGVCVYPKQLPQDPIGRPIMHLSGIKHATGEAIYCDDMPAADPELFLAFVTSSRAHAKIMSVDLSEALSLPGVVDIITADHLQDVHCVGQLVCAVVADSQTLAKQAAERVKVVYQDLEPPILTIEEAIQHKSFFGPERKLECGDIDEAFKMVDQILEGEIHIGGQEHFYMETQSMLVVPKGEDGEIDVYVSTQFPKYIQDIVASTLKLSVNKVMCHVRRVGGAFGGKVGKTVREIFRCILERGEDMLITGGRHPYLGKYKAGFMNDGRILALDLEHYCNGGHSLDESSWVIETGLLKMDNAYKFPNLRCRGRVCKTNLPSNTALRGFGFPQAGLITEACITEVAVQCGLSPEQVRTINMYKEINITHYKQEFSAKTLTECWRECMAKSSYSLRKTAVGKFNAENSWKKRGLAMIPLKYPVGLGSVAMGQAAALIHIYLDGSVLLTHGGIEMGQGVHTKMIQVVSRELRMPMSNVHLRGTSTETVPNANASGASLVADFNGLAVKDACQTLLKRLEPIINKNPHGTWKDWLEKTHSLSSTSYLFQMADMNWEKGEGHPHEYFVCGAACSEVEIDCLTGNHKVSTTWECLLTTCERLKLHTCAYWMEFPTMEWSGMVSLVEVSCEKPSLQLSVVLSAALDIGMCGRTEVLYLCSPRALGEGLERRQPACHHQPHVLCLLCLRSLRVSSPNRNPLTPYPQCSRHCCFQSSIVLFNPASVLTATIGGSFSLLPTGMAVVIRRFFQDTSCAFEQS</sequence>
<keyword evidence="5" id="KW-0963">Cytoplasm</keyword>
<dbReference type="InterPro" id="IPR002346">
    <property type="entry name" value="Mopterin_DH_FAD-bd"/>
</dbReference>
<reference evidence="23" key="2">
    <citation type="submission" date="2025-08" db="UniProtKB">
        <authorList>
            <consortium name="Ensembl"/>
        </authorList>
    </citation>
    <scope>IDENTIFICATION</scope>
</reference>
<feature type="binding site" evidence="20">
    <location>
        <position position="1020"/>
    </location>
    <ligand>
        <name>Mo-molybdopterin</name>
        <dbReference type="ChEBI" id="CHEBI:71302"/>
    </ligand>
    <ligandPart>
        <name>Mo</name>
        <dbReference type="ChEBI" id="CHEBI:28685"/>
    </ligandPart>
</feature>
<evidence type="ECO:0000256" key="16">
    <source>
        <dbReference type="ARBA" id="ARBA00047679"/>
    </source>
</evidence>
<dbReference type="Ensembl" id="ENSPEMT00000001009.2">
    <property type="protein sequence ID" value="ENSPEMP00000001002.2"/>
    <property type="gene ID" value="ENSPEMG00000000656.2"/>
</dbReference>
<feature type="binding site" evidence="20">
    <location>
        <position position="130"/>
    </location>
    <ligand>
        <name>[2Fe-2S] cluster</name>
        <dbReference type="ChEBI" id="CHEBI:190135"/>
        <label>2</label>
    </ligand>
</feature>
<accession>A0A8C8T3W5</accession>
<dbReference type="NCBIfam" id="TIGR02969">
    <property type="entry name" value="mam_aldehyde_ox"/>
    <property type="match status" value="1"/>
</dbReference>
<dbReference type="Pfam" id="PF00111">
    <property type="entry name" value="Fer2"/>
    <property type="match status" value="1"/>
</dbReference>
<evidence type="ECO:0000256" key="2">
    <source>
        <dbReference type="ARBA" id="ARBA00004496"/>
    </source>
</evidence>
<feature type="binding site" evidence="20">
    <location>
        <position position="53"/>
    </location>
    <ligand>
        <name>[2Fe-2S] cluster</name>
        <dbReference type="ChEBI" id="CHEBI:190135"/>
        <label>1</label>
    </ligand>
</feature>
<dbReference type="PIRSF" id="PIRSF000127">
    <property type="entry name" value="Xanthine_DH"/>
    <property type="match status" value="1"/>
</dbReference>
<dbReference type="InterPro" id="IPR016208">
    <property type="entry name" value="Ald_Oxase/xanthine_DH-like"/>
</dbReference>
<proteinExistence type="inferred from homology"/>
<dbReference type="InterPro" id="IPR016167">
    <property type="entry name" value="FAD-bd_PCMH_sub1"/>
</dbReference>
<dbReference type="InterPro" id="IPR016169">
    <property type="entry name" value="FAD-bd_PCMH_sub2"/>
</dbReference>
<dbReference type="InterPro" id="IPR005107">
    <property type="entry name" value="CO_DH_flav_C"/>
</dbReference>
<dbReference type="InterPro" id="IPR036010">
    <property type="entry name" value="2Fe-2S_ferredoxin-like_sf"/>
</dbReference>
<feature type="binding site" evidence="20">
    <location>
        <position position="28"/>
    </location>
    <ligand>
        <name>[2Fe-2S] cluster</name>
        <dbReference type="ChEBI" id="CHEBI:190135"/>
        <label>1</label>
    </ligand>
</feature>
<evidence type="ECO:0000256" key="3">
    <source>
        <dbReference type="ARBA" id="ARBA00006849"/>
    </source>
</evidence>
<dbReference type="InterPro" id="IPR036884">
    <property type="entry name" value="2Fe-2S-bd_dom_sf"/>
</dbReference>
<reference evidence="23" key="3">
    <citation type="submission" date="2025-09" db="UniProtKB">
        <authorList>
            <consortium name="Ensembl"/>
        </authorList>
    </citation>
    <scope>IDENTIFICATION</scope>
</reference>
<dbReference type="InterPro" id="IPR036856">
    <property type="entry name" value="Ald_Oxase/Xan_DH_a/b_sf"/>
</dbReference>
<dbReference type="GO" id="GO:0004854">
    <property type="term" value="F:xanthine dehydrogenase activity"/>
    <property type="evidence" value="ECO:0007669"/>
    <property type="project" value="UniProtKB-EC"/>
</dbReference>
<dbReference type="SUPFAM" id="SSF54292">
    <property type="entry name" value="2Fe-2S ferredoxin-like"/>
    <property type="match status" value="1"/>
</dbReference>
<comment type="subunit">
    <text evidence="4">Homodimer.</text>
</comment>
<dbReference type="PROSITE" id="PS51085">
    <property type="entry name" value="2FE2S_FER_2"/>
    <property type="match status" value="1"/>
</dbReference>